<feature type="binding site" evidence="6">
    <location>
        <position position="113"/>
    </location>
    <ligand>
        <name>5-phospho-alpha-D-ribose 1-diphosphate</name>
        <dbReference type="ChEBI" id="CHEBI:58017"/>
        <note>ligand shared between dimeric partners</note>
    </ligand>
</feature>
<evidence type="ECO:0000256" key="6">
    <source>
        <dbReference type="HAMAP-Rule" id="MF_01208"/>
    </source>
</evidence>
<dbReference type="InterPro" id="IPR023031">
    <property type="entry name" value="OPRT"/>
</dbReference>
<dbReference type="Gene3D" id="3.40.50.2020">
    <property type="match status" value="1"/>
</dbReference>
<keyword evidence="6" id="KW-0460">Magnesium</keyword>
<organism evidence="7 8">
    <name type="scientific">Paramagnetospirillum kuznetsovii</name>
    <dbReference type="NCBI Taxonomy" id="2053833"/>
    <lineage>
        <taxon>Bacteria</taxon>
        <taxon>Pseudomonadati</taxon>
        <taxon>Pseudomonadota</taxon>
        <taxon>Alphaproteobacteria</taxon>
        <taxon>Rhodospirillales</taxon>
        <taxon>Magnetospirillaceae</taxon>
        <taxon>Paramagnetospirillum</taxon>
    </lineage>
</organism>
<sequence length="230" mass="25514">MAQTVSRTPEQKQAALTTARILLEIKAVNFRPEEPYILTSGWASPVYVDCRKVISFPRARAKISELMSAAILREVGYESSDAIAGGETAGIPYAAWVSDRLALPMLYIRKKPKGFGRNAQIEGDFKDGDRVVLVEDLASDGASKVNFVNALRQAGAKVDHSFVVFFYGVFPGALKSLEEIGVSMGYLCNWWDVLEVVEEEGQFDRRAVEEVRSFLHDPVQWSGLHGGRKE</sequence>
<evidence type="ECO:0000256" key="4">
    <source>
        <dbReference type="ARBA" id="ARBA00022679"/>
    </source>
</evidence>
<evidence type="ECO:0000256" key="3">
    <source>
        <dbReference type="ARBA" id="ARBA00022676"/>
    </source>
</evidence>
<dbReference type="NCBIfam" id="NF001729">
    <property type="entry name" value="PRK00455.1-3"/>
    <property type="match status" value="1"/>
</dbReference>
<dbReference type="EC" id="2.4.2.10" evidence="2 6"/>
<proteinExistence type="inferred from homology"/>
<feature type="binding site" description="in other chain" evidence="6">
    <location>
        <begin position="135"/>
        <end position="143"/>
    </location>
    <ligand>
        <name>5-phospho-alpha-D-ribose 1-diphosphate</name>
        <dbReference type="ChEBI" id="CHEBI:58017"/>
        <note>ligand shared between dimeric partners</note>
    </ligand>
</feature>
<dbReference type="CDD" id="cd06223">
    <property type="entry name" value="PRTases_typeI"/>
    <property type="match status" value="1"/>
</dbReference>
<accession>A0A364NUZ9</accession>
<dbReference type="GO" id="GO:0044205">
    <property type="term" value="P:'de novo' UMP biosynthetic process"/>
    <property type="evidence" value="ECO:0007669"/>
    <property type="project" value="UniProtKB-UniRule"/>
</dbReference>
<evidence type="ECO:0000256" key="2">
    <source>
        <dbReference type="ARBA" id="ARBA00011971"/>
    </source>
</evidence>
<comment type="pathway">
    <text evidence="1 6">Pyrimidine metabolism; UMP biosynthesis via de novo pathway; UMP from orotate: step 1/2.</text>
</comment>
<comment type="catalytic activity">
    <reaction evidence="6">
        <text>orotidine 5'-phosphate + diphosphate = orotate + 5-phospho-alpha-D-ribose 1-diphosphate</text>
        <dbReference type="Rhea" id="RHEA:10380"/>
        <dbReference type="ChEBI" id="CHEBI:30839"/>
        <dbReference type="ChEBI" id="CHEBI:33019"/>
        <dbReference type="ChEBI" id="CHEBI:57538"/>
        <dbReference type="ChEBI" id="CHEBI:58017"/>
        <dbReference type="EC" id="2.4.2.10"/>
    </reaction>
</comment>
<dbReference type="InterPro" id="IPR029057">
    <property type="entry name" value="PRTase-like"/>
</dbReference>
<dbReference type="AlphaFoldDB" id="A0A364NUZ9"/>
<dbReference type="OrthoDB" id="9802134at2"/>
<protein>
    <recommendedName>
        <fullName evidence="2 6">Orotate phosphoribosyltransferase</fullName>
        <shortName evidence="6">OPRT</shortName>
        <shortName evidence="6">OPRTase</shortName>
        <ecNumber evidence="2 6">2.4.2.10</ecNumber>
    </recommendedName>
</protein>
<evidence type="ECO:0000256" key="5">
    <source>
        <dbReference type="ARBA" id="ARBA00022975"/>
    </source>
</evidence>
<dbReference type="RefSeq" id="WP_112146464.1">
    <property type="nucleotide sequence ID" value="NZ_PGTO01000015.1"/>
</dbReference>
<dbReference type="UniPathway" id="UPA00070">
    <property type="reaction ID" value="UER00119"/>
</dbReference>
<dbReference type="Proteomes" id="UP000251075">
    <property type="component" value="Unassembled WGS sequence"/>
</dbReference>
<comment type="function">
    <text evidence="6">Catalyzes the transfer of a ribosyl phosphate group from 5-phosphoribose 1-diphosphate to orotate, leading to the formation of orotidine monophosphate (OMP).</text>
</comment>
<evidence type="ECO:0000256" key="1">
    <source>
        <dbReference type="ARBA" id="ARBA00004889"/>
    </source>
</evidence>
<keyword evidence="4 6" id="KW-0808">Transferase</keyword>
<comment type="similarity">
    <text evidence="6">Belongs to the purine/pyrimidine phosphoribosyltransferase family. PyrE subfamily.</text>
</comment>
<evidence type="ECO:0000313" key="8">
    <source>
        <dbReference type="Proteomes" id="UP000251075"/>
    </source>
</evidence>
<dbReference type="NCBIfam" id="TIGR00336">
    <property type="entry name" value="pyrE"/>
    <property type="match status" value="1"/>
</dbReference>
<feature type="binding site" description="in other chain" evidence="6">
    <location>
        <position position="110"/>
    </location>
    <ligand>
        <name>5-phospho-alpha-D-ribose 1-diphosphate</name>
        <dbReference type="ChEBI" id="CHEBI:58017"/>
        <note>ligand shared between dimeric partners</note>
    </ligand>
</feature>
<keyword evidence="3 6" id="KW-0328">Glycosyltransferase</keyword>
<dbReference type="SUPFAM" id="SSF53271">
    <property type="entry name" value="PRTase-like"/>
    <property type="match status" value="1"/>
</dbReference>
<name>A0A364NUZ9_9PROT</name>
<evidence type="ECO:0000313" key="7">
    <source>
        <dbReference type="EMBL" id="RAU20908.1"/>
    </source>
</evidence>
<reference evidence="7 8" key="1">
    <citation type="submission" date="2017-11" db="EMBL/GenBank/DDBJ databases">
        <title>Draft genome sequence of magnetotactic bacterium Magnetospirillum kuznetsovii LBB-42.</title>
        <authorList>
            <person name="Grouzdev D.S."/>
            <person name="Rysina M.S."/>
            <person name="Baslerov R.V."/>
            <person name="Koziaeva V."/>
        </authorList>
    </citation>
    <scope>NUCLEOTIDE SEQUENCE [LARGE SCALE GENOMIC DNA]</scope>
    <source>
        <strain evidence="7 8">LBB-42</strain>
    </source>
</reference>
<comment type="subunit">
    <text evidence="6">Homodimer.</text>
</comment>
<feature type="binding site" evidence="6">
    <location>
        <position position="139"/>
    </location>
    <ligand>
        <name>orotate</name>
        <dbReference type="ChEBI" id="CHEBI:30839"/>
    </ligand>
</feature>
<dbReference type="GO" id="GO:0000287">
    <property type="term" value="F:magnesium ion binding"/>
    <property type="evidence" value="ECO:0007669"/>
    <property type="project" value="UniProtKB-UniRule"/>
</dbReference>
<dbReference type="HAMAP" id="MF_01208">
    <property type="entry name" value="PyrE"/>
    <property type="match status" value="1"/>
</dbReference>
<comment type="caution">
    <text evidence="6">Lacks conserved residue(s) required for the propagation of feature annotation.</text>
</comment>
<dbReference type="GO" id="GO:0019856">
    <property type="term" value="P:pyrimidine nucleobase biosynthetic process"/>
    <property type="evidence" value="ECO:0007669"/>
    <property type="project" value="TreeGrafter"/>
</dbReference>
<dbReference type="GO" id="GO:0004588">
    <property type="term" value="F:orotate phosphoribosyltransferase activity"/>
    <property type="evidence" value="ECO:0007669"/>
    <property type="project" value="UniProtKB-UniRule"/>
</dbReference>
<feature type="binding site" evidence="6">
    <location>
        <position position="109"/>
    </location>
    <ligand>
        <name>5-phospho-alpha-D-ribose 1-diphosphate</name>
        <dbReference type="ChEBI" id="CHEBI:58017"/>
        <note>ligand shared between dimeric partners</note>
    </ligand>
</feature>
<comment type="cofactor">
    <cofactor evidence="6">
        <name>Mg(2+)</name>
        <dbReference type="ChEBI" id="CHEBI:18420"/>
    </cofactor>
</comment>
<dbReference type="InterPro" id="IPR000836">
    <property type="entry name" value="PRTase_dom"/>
</dbReference>
<dbReference type="EMBL" id="PGTO01000015">
    <property type="protein sequence ID" value="RAU20908.1"/>
    <property type="molecule type" value="Genomic_DNA"/>
</dbReference>
<dbReference type="PANTHER" id="PTHR19278:SF9">
    <property type="entry name" value="URIDINE 5'-MONOPHOSPHATE SYNTHASE"/>
    <property type="match status" value="1"/>
</dbReference>
<gene>
    <name evidence="6" type="primary">pyrE</name>
    <name evidence="7" type="ORF">CU669_15855</name>
</gene>
<keyword evidence="5 6" id="KW-0665">Pyrimidine biosynthesis</keyword>
<keyword evidence="8" id="KW-1185">Reference proteome</keyword>
<comment type="caution">
    <text evidence="7">The sequence shown here is derived from an EMBL/GenBank/DDBJ whole genome shotgun (WGS) entry which is preliminary data.</text>
</comment>
<dbReference type="InterPro" id="IPR004467">
    <property type="entry name" value="Or_phspho_trans_dom"/>
</dbReference>
<dbReference type="PANTHER" id="PTHR19278">
    <property type="entry name" value="OROTATE PHOSPHORIBOSYLTRANSFERASE"/>
    <property type="match status" value="1"/>
</dbReference>